<feature type="signal peptide" evidence="1">
    <location>
        <begin position="1"/>
        <end position="18"/>
    </location>
</feature>
<keyword evidence="1" id="KW-0732">Signal</keyword>
<keyword evidence="3" id="KW-1185">Reference proteome</keyword>
<comment type="caution">
    <text evidence="2">The sequence shown here is derived from an EMBL/GenBank/DDBJ whole genome shotgun (WGS) entry which is preliminary data.</text>
</comment>
<reference evidence="2 3" key="1">
    <citation type="submission" date="2023-08" db="EMBL/GenBank/DDBJ databases">
        <title>Black Yeasts Isolated from many extreme environments.</title>
        <authorList>
            <person name="Coleine C."/>
            <person name="Stajich J.E."/>
            <person name="Selbmann L."/>
        </authorList>
    </citation>
    <scope>NUCLEOTIDE SEQUENCE [LARGE SCALE GENOMIC DNA]</scope>
    <source>
        <strain evidence="2 3">CCFEE 5885</strain>
    </source>
</reference>
<proteinExistence type="predicted"/>
<evidence type="ECO:0000313" key="3">
    <source>
        <dbReference type="Proteomes" id="UP001345013"/>
    </source>
</evidence>
<accession>A0ABR0KLH9</accession>
<name>A0ABR0KLH9_9EURO</name>
<evidence type="ECO:0000256" key="1">
    <source>
        <dbReference type="SAM" id="SignalP"/>
    </source>
</evidence>
<evidence type="ECO:0000313" key="2">
    <source>
        <dbReference type="EMBL" id="KAK5100028.1"/>
    </source>
</evidence>
<dbReference type="EMBL" id="JAVRRG010000008">
    <property type="protein sequence ID" value="KAK5100028.1"/>
    <property type="molecule type" value="Genomic_DNA"/>
</dbReference>
<gene>
    <name evidence="2" type="ORF">LTR24_001093</name>
</gene>
<sequence>MLLPILSTLTMTVASATATDISPLFFLSSTALLERASPSDLSNGPVSAVHYELWSALSTCPTAHYAVIVQPGVTPADYETSWLPVGAGVRTALIASNIQGKVDVTAVVNTILMDCLHHGVTRVETLDPTDPMLPDLSAERVNESVMYAVMPGIEARNQKRRDVLIDQRHRYVERVVGKYFGNRDYTVIYITEPQAEREGLLEVEEMGWELEHEHGLGAEVPFVLEEK</sequence>
<feature type="chain" id="PRO_5046654485" evidence="1">
    <location>
        <begin position="19"/>
        <end position="227"/>
    </location>
</feature>
<organism evidence="2 3">
    <name type="scientific">Lithohypha guttulata</name>
    <dbReference type="NCBI Taxonomy" id="1690604"/>
    <lineage>
        <taxon>Eukaryota</taxon>
        <taxon>Fungi</taxon>
        <taxon>Dikarya</taxon>
        <taxon>Ascomycota</taxon>
        <taxon>Pezizomycotina</taxon>
        <taxon>Eurotiomycetes</taxon>
        <taxon>Chaetothyriomycetidae</taxon>
        <taxon>Chaetothyriales</taxon>
        <taxon>Trichomeriaceae</taxon>
        <taxon>Lithohypha</taxon>
    </lineage>
</organism>
<dbReference type="Proteomes" id="UP001345013">
    <property type="component" value="Unassembled WGS sequence"/>
</dbReference>
<protein>
    <submittedName>
        <fullName evidence="2">Uncharacterized protein</fullName>
    </submittedName>
</protein>